<evidence type="ECO:0000256" key="6">
    <source>
        <dbReference type="ARBA" id="ARBA00022840"/>
    </source>
</evidence>
<dbReference type="RefSeq" id="WP_200574053.1">
    <property type="nucleotide sequence ID" value="NZ_CAJNAW010000008.1"/>
</dbReference>
<keyword evidence="2" id="KW-1003">Cell membrane</keyword>
<dbReference type="InterPro" id="IPR005898">
    <property type="entry name" value="Cyc_pep_transpt_SyrD/YojI"/>
</dbReference>
<evidence type="ECO:0000256" key="9">
    <source>
        <dbReference type="SAM" id="MobiDB-lite"/>
    </source>
</evidence>
<feature type="transmembrane region" description="Helical" evidence="10">
    <location>
        <begin position="149"/>
        <end position="167"/>
    </location>
</feature>
<comment type="subcellular location">
    <subcellularLocation>
        <location evidence="1">Cell membrane</location>
        <topology evidence="1">Multi-pass membrane protein</topology>
    </subcellularLocation>
</comment>
<dbReference type="InterPro" id="IPR039421">
    <property type="entry name" value="Type_1_exporter"/>
</dbReference>
<proteinExistence type="predicted"/>
<evidence type="ECO:0000256" key="4">
    <source>
        <dbReference type="ARBA" id="ARBA00022692"/>
    </source>
</evidence>
<name>A0ABN7LKC9_9BURK</name>
<feature type="transmembrane region" description="Helical" evidence="10">
    <location>
        <begin position="229"/>
        <end position="254"/>
    </location>
</feature>
<feature type="domain" description="ABC transporter" evidence="11">
    <location>
        <begin position="323"/>
        <end position="552"/>
    </location>
</feature>
<dbReference type="PROSITE" id="PS50893">
    <property type="entry name" value="ABC_TRANSPORTER_2"/>
    <property type="match status" value="1"/>
</dbReference>
<reference evidence="13 14" key="1">
    <citation type="submission" date="2021-02" db="EMBL/GenBank/DDBJ databases">
        <authorList>
            <person name="Vanwijnsberghe S."/>
        </authorList>
    </citation>
    <scope>NUCLEOTIDE SEQUENCE [LARGE SCALE GENOMIC DNA]</scope>
    <source>
        <strain evidence="13 14">R-69776</strain>
    </source>
</reference>
<feature type="region of interest" description="Disordered" evidence="9">
    <location>
        <begin position="536"/>
        <end position="560"/>
    </location>
</feature>
<dbReference type="InterPro" id="IPR003439">
    <property type="entry name" value="ABC_transporter-like_ATP-bd"/>
</dbReference>
<dbReference type="CDD" id="cd03228">
    <property type="entry name" value="ABCC_MRP_Like"/>
    <property type="match status" value="1"/>
</dbReference>
<evidence type="ECO:0000313" key="13">
    <source>
        <dbReference type="EMBL" id="CAE6750155.1"/>
    </source>
</evidence>
<feature type="transmembrane region" description="Helical" evidence="10">
    <location>
        <begin position="54"/>
        <end position="76"/>
    </location>
</feature>
<dbReference type="PROSITE" id="PS00211">
    <property type="entry name" value="ABC_TRANSPORTER_1"/>
    <property type="match status" value="1"/>
</dbReference>
<dbReference type="SMART" id="SM00382">
    <property type="entry name" value="AAA"/>
    <property type="match status" value="1"/>
</dbReference>
<evidence type="ECO:0000256" key="1">
    <source>
        <dbReference type="ARBA" id="ARBA00004651"/>
    </source>
</evidence>
<dbReference type="Proteomes" id="UP000673821">
    <property type="component" value="Unassembled WGS sequence"/>
</dbReference>
<keyword evidence="7 10" id="KW-1133">Transmembrane helix</keyword>
<evidence type="ECO:0000313" key="14">
    <source>
        <dbReference type="Proteomes" id="UP000673821"/>
    </source>
</evidence>
<sequence>MHTLWFLVKGSRQRLLLAIGMSLVSGFGNAAMVALINQALSASREQLVELGLRFLMIGVVVLITRTASQTLFMSLGQNAKASLRMKTINRIAAAPFAFVERQGSARSLGVLTQDLDAIVVLFVGLPGLVMNGAVIAGCLVYLGLLSWQVLVFAAVTVLIGSAGFHVANTRGMFHLRSSRRREDALVRHFRALFDGAKELKLHRARMREFIDETLATNVEAVRVQRTRGYVLYAAAASWGSFIFFAFIGCVLFVLTRYLPVTPHVMSGYAMIFLYMIMPIEGLLSAIPNLSTARVALERVEQVNAELPIERTIAAPQATAFESIVLEGVTHRYFREKENDVFTLGPVNLSFRPGELVYLIGGNGSGKTTLAKMLVGLYTPESGRILLNGKEVDEAQRDAYRQHFSVVFSDFFLFDTLLGIRLDNVDAAAHALLEDLQLAHKVKIENGVFSTLELSQGQRKRLALLVSYLEDRPFYLFDEWAADQDPLFKDVFYRRLLPELKAKGKTVVVITHDDRYFHLADRYIKLDFGQVVEEGAGGAQPADPFHAQATTSLPTRAPARA</sequence>
<dbReference type="Gene3D" id="3.40.50.300">
    <property type="entry name" value="P-loop containing nucleotide triphosphate hydrolases"/>
    <property type="match status" value="1"/>
</dbReference>
<keyword evidence="14" id="KW-1185">Reference proteome</keyword>
<dbReference type="PROSITE" id="PS50929">
    <property type="entry name" value="ABC_TM1F"/>
    <property type="match status" value="1"/>
</dbReference>
<evidence type="ECO:0000256" key="5">
    <source>
        <dbReference type="ARBA" id="ARBA00022741"/>
    </source>
</evidence>
<dbReference type="PANTHER" id="PTHR24221">
    <property type="entry name" value="ATP-BINDING CASSETTE SUB-FAMILY B"/>
    <property type="match status" value="1"/>
</dbReference>
<evidence type="ECO:0000256" key="2">
    <source>
        <dbReference type="ARBA" id="ARBA00022475"/>
    </source>
</evidence>
<evidence type="ECO:0000259" key="12">
    <source>
        <dbReference type="PROSITE" id="PS50929"/>
    </source>
</evidence>
<dbReference type="InterPro" id="IPR017871">
    <property type="entry name" value="ABC_transporter-like_CS"/>
</dbReference>
<dbReference type="GO" id="GO:0005524">
    <property type="term" value="F:ATP binding"/>
    <property type="evidence" value="ECO:0007669"/>
    <property type="project" value="UniProtKB-KW"/>
</dbReference>
<dbReference type="NCBIfam" id="TIGR01194">
    <property type="entry name" value="cyc_pep_trnsptr"/>
    <property type="match status" value="1"/>
</dbReference>
<dbReference type="SUPFAM" id="SSF52540">
    <property type="entry name" value="P-loop containing nucleoside triphosphate hydrolases"/>
    <property type="match status" value="1"/>
</dbReference>
<dbReference type="Gene3D" id="1.20.1560.10">
    <property type="entry name" value="ABC transporter type 1, transmembrane domain"/>
    <property type="match status" value="1"/>
</dbReference>
<evidence type="ECO:0000256" key="8">
    <source>
        <dbReference type="ARBA" id="ARBA00023136"/>
    </source>
</evidence>
<dbReference type="SUPFAM" id="SSF90123">
    <property type="entry name" value="ABC transporter transmembrane region"/>
    <property type="match status" value="1"/>
</dbReference>
<comment type="caution">
    <text evidence="13">The sequence shown here is derived from an EMBL/GenBank/DDBJ whole genome shotgun (WGS) entry which is preliminary data.</text>
</comment>
<protein>
    <submittedName>
        <fullName evidence="13">ABC transporter ATP-binding/permease protein YojI</fullName>
    </submittedName>
</protein>
<feature type="transmembrane region" description="Helical" evidence="10">
    <location>
        <begin position="117"/>
        <end position="143"/>
    </location>
</feature>
<feature type="transmembrane region" description="Helical" evidence="10">
    <location>
        <begin position="266"/>
        <end position="286"/>
    </location>
</feature>
<dbReference type="EMBL" id="CAJNBH010000007">
    <property type="protein sequence ID" value="CAE6750155.1"/>
    <property type="molecule type" value="Genomic_DNA"/>
</dbReference>
<dbReference type="Pfam" id="PF00005">
    <property type="entry name" value="ABC_tran"/>
    <property type="match status" value="1"/>
</dbReference>
<evidence type="ECO:0000259" key="11">
    <source>
        <dbReference type="PROSITE" id="PS50893"/>
    </source>
</evidence>
<dbReference type="InterPro" id="IPR036640">
    <property type="entry name" value="ABC1_TM_sf"/>
</dbReference>
<dbReference type="InterPro" id="IPR027417">
    <property type="entry name" value="P-loop_NTPase"/>
</dbReference>
<feature type="domain" description="ABC transmembrane type-1" evidence="12">
    <location>
        <begin position="16"/>
        <end position="291"/>
    </location>
</feature>
<dbReference type="PANTHER" id="PTHR24221:SF654">
    <property type="entry name" value="ATP-BINDING CASSETTE SUB-FAMILY B MEMBER 6"/>
    <property type="match status" value="1"/>
</dbReference>
<keyword evidence="6 13" id="KW-0067">ATP-binding</keyword>
<keyword evidence="5" id="KW-0547">Nucleotide-binding</keyword>
<keyword evidence="4 10" id="KW-0812">Transmembrane</keyword>
<evidence type="ECO:0000256" key="10">
    <source>
        <dbReference type="SAM" id="Phobius"/>
    </source>
</evidence>
<keyword evidence="3" id="KW-0997">Cell inner membrane</keyword>
<accession>A0ABN7LKC9</accession>
<evidence type="ECO:0000256" key="7">
    <source>
        <dbReference type="ARBA" id="ARBA00022989"/>
    </source>
</evidence>
<dbReference type="InterPro" id="IPR003593">
    <property type="entry name" value="AAA+_ATPase"/>
</dbReference>
<evidence type="ECO:0000256" key="3">
    <source>
        <dbReference type="ARBA" id="ARBA00022519"/>
    </source>
</evidence>
<organism evidence="13 14">
    <name type="scientific">Paraburkholderia nemoris</name>
    <dbReference type="NCBI Taxonomy" id="2793076"/>
    <lineage>
        <taxon>Bacteria</taxon>
        <taxon>Pseudomonadati</taxon>
        <taxon>Pseudomonadota</taxon>
        <taxon>Betaproteobacteria</taxon>
        <taxon>Burkholderiales</taxon>
        <taxon>Burkholderiaceae</taxon>
        <taxon>Paraburkholderia</taxon>
    </lineage>
</organism>
<keyword evidence="8 10" id="KW-0472">Membrane</keyword>
<dbReference type="InterPro" id="IPR011527">
    <property type="entry name" value="ABC1_TM_dom"/>
</dbReference>
<gene>
    <name evidence="13" type="primary">yojI</name>
    <name evidence="13" type="ORF">R69776_02895</name>
</gene>